<dbReference type="FunFam" id="1.25.40.10:FF:000344">
    <property type="entry name" value="Pentatricopeptide repeat-containing protein"/>
    <property type="match status" value="1"/>
</dbReference>
<reference evidence="3" key="1">
    <citation type="journal article" date="1997" name="Nucleic Acids Res.">
        <title>tRNAscan-SE: a program for improved detection of transfer RNA genes in genomic sequence.</title>
        <authorList>
            <person name="Lowe T.M."/>
            <person name="Eddy S.R."/>
        </authorList>
    </citation>
    <scope>NUCLEOTIDE SEQUENCE [LARGE SCALE GENOMIC DNA]</scope>
    <source>
        <strain evidence="3">r\B97-61/B2</strain>
    </source>
</reference>
<dbReference type="Pfam" id="PF01535">
    <property type="entry name" value="PPR"/>
    <property type="match status" value="3"/>
</dbReference>
<evidence type="ECO:0000256" key="1">
    <source>
        <dbReference type="ARBA" id="ARBA00022737"/>
    </source>
</evidence>
<dbReference type="Gramene" id="Tc05v2_t012080.1">
    <property type="protein sequence ID" value="Tc05v2_p012080.1"/>
    <property type="gene ID" value="Tc05v2_g012080"/>
</dbReference>
<evidence type="ECO:0000313" key="3">
    <source>
        <dbReference type="Proteomes" id="UP000694886"/>
    </source>
</evidence>
<dbReference type="KEGG" id="tcc:18594952"/>
<dbReference type="AlphaFoldDB" id="A0AB32WFS6"/>
<organism evidence="3 4">
    <name type="scientific">Theobroma cacao</name>
    <name type="common">Cacao</name>
    <name type="synonym">Cocoa</name>
    <dbReference type="NCBI Taxonomy" id="3641"/>
    <lineage>
        <taxon>Eukaryota</taxon>
        <taxon>Viridiplantae</taxon>
        <taxon>Streptophyta</taxon>
        <taxon>Embryophyta</taxon>
        <taxon>Tracheophyta</taxon>
        <taxon>Spermatophyta</taxon>
        <taxon>Magnoliopsida</taxon>
        <taxon>eudicotyledons</taxon>
        <taxon>Gunneridae</taxon>
        <taxon>Pentapetalae</taxon>
        <taxon>rosids</taxon>
        <taxon>malvids</taxon>
        <taxon>Malvales</taxon>
        <taxon>Malvaceae</taxon>
        <taxon>Byttnerioideae</taxon>
        <taxon>Theobroma</taxon>
    </lineage>
</organism>
<feature type="repeat" description="PPR" evidence="2">
    <location>
        <begin position="406"/>
        <end position="440"/>
    </location>
</feature>
<gene>
    <name evidence="4" type="primary">LOC18594952</name>
</gene>
<accession>A0AB32WFS6</accession>
<dbReference type="PANTHER" id="PTHR47926:SF347">
    <property type="entry name" value="PENTATRICOPEPTIDE REPEAT-CONTAINING PROTEIN"/>
    <property type="match status" value="1"/>
</dbReference>
<feature type="repeat" description="PPR" evidence="2">
    <location>
        <begin position="105"/>
        <end position="139"/>
    </location>
</feature>
<dbReference type="GeneID" id="18594952"/>
<dbReference type="InterPro" id="IPR046960">
    <property type="entry name" value="PPR_At4g14850-like_plant"/>
</dbReference>
<dbReference type="Pfam" id="PF13041">
    <property type="entry name" value="PPR_2"/>
    <property type="match status" value="3"/>
</dbReference>
<feature type="repeat" description="PPR" evidence="2">
    <location>
        <begin position="513"/>
        <end position="547"/>
    </location>
</feature>
<dbReference type="PANTHER" id="PTHR47926">
    <property type="entry name" value="PENTATRICOPEPTIDE REPEAT-CONTAINING PROTEIN"/>
    <property type="match status" value="1"/>
</dbReference>
<dbReference type="NCBIfam" id="TIGR00756">
    <property type="entry name" value="PPR"/>
    <property type="match status" value="6"/>
</dbReference>
<name>A0AB32WFS6_THECC</name>
<dbReference type="PROSITE" id="PS51375">
    <property type="entry name" value="PPR"/>
    <property type="match status" value="4"/>
</dbReference>
<dbReference type="Gene3D" id="1.25.40.10">
    <property type="entry name" value="Tetratricopeptide repeat domain"/>
    <property type="match status" value="5"/>
</dbReference>
<reference evidence="4" key="2">
    <citation type="submission" date="2025-08" db="UniProtKB">
        <authorList>
            <consortium name="RefSeq"/>
        </authorList>
    </citation>
    <scope>IDENTIFICATION</scope>
</reference>
<feature type="non-terminal residue" evidence="4">
    <location>
        <position position="1"/>
    </location>
</feature>
<dbReference type="InterPro" id="IPR046848">
    <property type="entry name" value="E_motif"/>
</dbReference>
<dbReference type="FunFam" id="1.25.40.10:FF:000381">
    <property type="entry name" value="Pentatricopeptide repeat-containing protein"/>
    <property type="match status" value="1"/>
</dbReference>
<dbReference type="GO" id="GO:0003723">
    <property type="term" value="F:RNA binding"/>
    <property type="evidence" value="ECO:0007669"/>
    <property type="project" value="InterPro"/>
</dbReference>
<proteinExistence type="predicted"/>
<dbReference type="RefSeq" id="XP_017976454.1">
    <property type="nucleotide sequence ID" value="XM_018120965.1"/>
</dbReference>
<sequence length="730" mass="82019">KIPSRFHVLQRLPTSPLLSNLPFLVRCHHLKPFSALNLTRPLSPSSSLLHSCKNLRKLKQLHASLILSFGNFLPTSWASRLISFYAHFNDLETAVLVVKSLKQADTITWNLIIKSHVDFGYIEKALFLYRKMRKEGVKHDRFTFPIINRAVRSINADAEFAKLIHCVAVKMGFGFDLYFGNTMVEVYGKCGCFSNAYKMFDEMFERDLVTWTSMISGCFYEGNVVEAFTLFKKMRLEVEPNAVTVIVLLQGCSRWGSFIGGKQTHGYVIKSGVLADGSVLNSVLKMYTTMGSVEEVETFFREIFQRDIVSWNTLISYYSLRGDVGEVADRFCKMQVEVKVSMETLTLVISAFAKSGNLSQGEILHCCALKLGLDDDVLQTSLLDFYAKCGLLKNSIQLFKGISSRNSIAWSAMLSGYIQNGFFKEAIVLFKEMQAAGLHPTSEILGNIVHACTHVGALEVGKEIHGYSIKNMFHSPKKEGTYLELETSILNMYIRNGSISSARACFNRMLVKDIVAWTSMIEGYGIHGLGSDALKLFDQMVEEGATPNCVTFLSLLSACSHSGLVSEGCYVFYSMKWRFSIEPDLDHYTCMVDLLGRAGKLKEALATIMKMLAFPDSRIWGALLAGSRVHGHKKVGEYAAHRLLELESDNVGYHTLLSNVQASTGQWAEVEEVRRAMFEKNLKKQPGWSYIAENKHIHCFVCGDKSHNQVEEIYEVLGCLIRQAQEFDSV</sequence>
<evidence type="ECO:0000256" key="2">
    <source>
        <dbReference type="PROSITE-ProRule" id="PRU00708"/>
    </source>
</evidence>
<dbReference type="FunFam" id="1.25.40.10:FF:000090">
    <property type="entry name" value="Pentatricopeptide repeat-containing protein, chloroplastic"/>
    <property type="match status" value="1"/>
</dbReference>
<evidence type="ECO:0000313" key="4">
    <source>
        <dbReference type="RefSeq" id="XP_017976454.1"/>
    </source>
</evidence>
<dbReference type="InterPro" id="IPR002885">
    <property type="entry name" value="PPR_rpt"/>
</dbReference>
<dbReference type="Pfam" id="PF20431">
    <property type="entry name" value="E_motif"/>
    <property type="match status" value="1"/>
</dbReference>
<dbReference type="InterPro" id="IPR011990">
    <property type="entry name" value="TPR-like_helical_dom_sf"/>
</dbReference>
<protein>
    <submittedName>
        <fullName evidence="4">Pentatricopeptide repeat-containing protein At3g01580</fullName>
    </submittedName>
</protein>
<feature type="repeat" description="PPR" evidence="2">
    <location>
        <begin position="207"/>
        <end position="237"/>
    </location>
</feature>
<dbReference type="GO" id="GO:0009451">
    <property type="term" value="P:RNA modification"/>
    <property type="evidence" value="ECO:0007669"/>
    <property type="project" value="InterPro"/>
</dbReference>
<dbReference type="Proteomes" id="UP000694886">
    <property type="component" value="Chromosome 5"/>
</dbReference>
<keyword evidence="1" id="KW-0677">Repeat</keyword>